<dbReference type="InParanoid" id="F1Z550"/>
<name>F1Z550_9SPHN</name>
<dbReference type="STRING" id="983920.Y88_1889"/>
<reference evidence="1 2" key="1">
    <citation type="journal article" date="2012" name="J. Bacteriol.">
        <title>Draft Genome Sequence of Novosphingobium nitrogenifigens Y88T.</title>
        <authorList>
            <person name="Strabala T.J."/>
            <person name="Macdonald L."/>
            <person name="Liu V."/>
            <person name="Smit A.M."/>
        </authorList>
    </citation>
    <scope>NUCLEOTIDE SEQUENCE [LARGE SCALE GENOMIC DNA]</scope>
    <source>
        <strain evidence="1 2">DSM 19370</strain>
    </source>
</reference>
<dbReference type="eggNOG" id="COG0760">
    <property type="taxonomic scope" value="Bacteria"/>
</dbReference>
<dbReference type="Proteomes" id="UP000004728">
    <property type="component" value="Unassembled WGS sequence"/>
</dbReference>
<dbReference type="HOGENOM" id="CLU_972889_0_0_5"/>
<protein>
    <recommendedName>
        <fullName evidence="3">Peptidyl-prolyl cis-trans isomerase, EpsD family</fullName>
    </recommendedName>
</protein>
<gene>
    <name evidence="1" type="ORF">Y88_1889</name>
</gene>
<comment type="caution">
    <text evidence="1">The sequence shown here is derived from an EMBL/GenBank/DDBJ whole genome shotgun (WGS) entry which is preliminary data.</text>
</comment>
<dbReference type="EMBL" id="AEWJ01000023">
    <property type="protein sequence ID" value="EGD60015.1"/>
    <property type="molecule type" value="Genomic_DNA"/>
</dbReference>
<keyword evidence="2" id="KW-1185">Reference proteome</keyword>
<sequence length="293" mass="31225">MDEGMTLRARPMMKPVKLSATVLATVLVLSGCGKEPPKGQVVARVNGVEITQRDLLVELSSDPRFRHLDGKKAQALALGALVDRKLLIGAARDALVDRSPDYIAARRRGDEILLVDHLGDRLLAEVPEPDPDKLRRAMAERPWMFASRRLLVVRRVVVPAAGQGQGQGRGQGHAGGAAAGTIPQSALDGLCRTAGGACRTQFMLVDTRDVDPAWAEAIARLAPGTAIVRSEGQASVGEAVVSSLVPPSDPAGDERLARSLLQQEARDEALALTLAHLRRTADIAYQQGMVPTP</sequence>
<organism evidence="1 2">
    <name type="scientific">Novosphingobium nitrogenifigens DSM 19370</name>
    <dbReference type="NCBI Taxonomy" id="983920"/>
    <lineage>
        <taxon>Bacteria</taxon>
        <taxon>Pseudomonadati</taxon>
        <taxon>Pseudomonadota</taxon>
        <taxon>Alphaproteobacteria</taxon>
        <taxon>Sphingomonadales</taxon>
        <taxon>Sphingomonadaceae</taxon>
        <taxon>Novosphingobium</taxon>
    </lineage>
</organism>
<accession>F1Z550</accession>
<evidence type="ECO:0000313" key="2">
    <source>
        <dbReference type="Proteomes" id="UP000004728"/>
    </source>
</evidence>
<dbReference type="AlphaFoldDB" id="F1Z550"/>
<evidence type="ECO:0000313" key="1">
    <source>
        <dbReference type="EMBL" id="EGD60015.1"/>
    </source>
</evidence>
<proteinExistence type="predicted"/>
<dbReference type="OrthoDB" id="8204527at2"/>
<evidence type="ECO:0008006" key="3">
    <source>
        <dbReference type="Google" id="ProtNLM"/>
    </source>
</evidence>